<dbReference type="Proteomes" id="UP000054985">
    <property type="component" value="Unassembled WGS sequence"/>
</dbReference>
<dbReference type="PANTHER" id="PTHR34205">
    <property type="entry name" value="TRANSMEMBRANE PROTEIN"/>
    <property type="match status" value="1"/>
</dbReference>
<name>A0A378JX86_9GAMM</name>
<evidence type="ECO:0000313" key="2">
    <source>
        <dbReference type="EMBL" id="STX62637.1"/>
    </source>
</evidence>
<dbReference type="Proteomes" id="UP000254040">
    <property type="component" value="Unassembled WGS sequence"/>
</dbReference>
<reference evidence="2 4" key="2">
    <citation type="submission" date="2018-06" db="EMBL/GenBank/DDBJ databases">
        <authorList>
            <consortium name="Pathogen Informatics"/>
            <person name="Doyle S."/>
        </authorList>
    </citation>
    <scope>NUCLEOTIDE SEQUENCE [LARGE SCALE GENOMIC DNA]</scope>
    <source>
        <strain evidence="2 4">NCTC12239</strain>
    </source>
</reference>
<dbReference type="STRING" id="39962.Lmor_0688"/>
<gene>
    <name evidence="1" type="ORF">Lmor_0688</name>
    <name evidence="2" type="ORF">NCTC12239_01574</name>
</gene>
<reference evidence="1 3" key="1">
    <citation type="submission" date="2015-11" db="EMBL/GenBank/DDBJ databases">
        <title>Genomic analysis of 38 Legionella species identifies large and diverse effector repertoires.</title>
        <authorList>
            <person name="Burstein D."/>
            <person name="Amaro F."/>
            <person name="Zusman T."/>
            <person name="Lifshitz Z."/>
            <person name="Cohen O."/>
            <person name="Gilbert J.A."/>
            <person name="Pupko T."/>
            <person name="Shuman H.A."/>
            <person name="Segal G."/>
        </authorList>
    </citation>
    <scope>NUCLEOTIDE SEQUENCE [LARGE SCALE GENOMIC DNA]</scope>
    <source>
        <strain evidence="1 3">ATCC 43877</strain>
    </source>
</reference>
<dbReference type="InterPro" id="IPR009305">
    <property type="entry name" value="Mpo1-like"/>
</dbReference>
<dbReference type="OrthoDB" id="7356072at2"/>
<evidence type="ECO:0000313" key="1">
    <source>
        <dbReference type="EMBL" id="KTD35241.1"/>
    </source>
</evidence>
<dbReference type="PANTHER" id="PTHR34205:SF2">
    <property type="entry name" value="DUF962 DOMAIN-CONTAINING PROTEIN"/>
    <property type="match status" value="1"/>
</dbReference>
<organism evidence="2 4">
    <name type="scientific">Legionella moravica</name>
    <dbReference type="NCBI Taxonomy" id="39962"/>
    <lineage>
        <taxon>Bacteria</taxon>
        <taxon>Pseudomonadati</taxon>
        <taxon>Pseudomonadota</taxon>
        <taxon>Gammaproteobacteria</taxon>
        <taxon>Legionellales</taxon>
        <taxon>Legionellaceae</taxon>
        <taxon>Legionella</taxon>
    </lineage>
</organism>
<dbReference type="AlphaFoldDB" id="A0A378JX86"/>
<keyword evidence="3" id="KW-1185">Reference proteome</keyword>
<dbReference type="EMBL" id="LNYN01000014">
    <property type="protein sequence ID" value="KTD35241.1"/>
    <property type="molecule type" value="Genomic_DNA"/>
</dbReference>
<dbReference type="Pfam" id="PF06127">
    <property type="entry name" value="Mpo1-like"/>
    <property type="match status" value="1"/>
</dbReference>
<dbReference type="RefSeq" id="WP_035921408.1">
    <property type="nucleotide sequence ID" value="NZ_CAAAJG010000021.1"/>
</dbReference>
<evidence type="ECO:0000313" key="4">
    <source>
        <dbReference type="Proteomes" id="UP000254040"/>
    </source>
</evidence>
<sequence length="108" mass="12483">MTTSNKTPEHIEFKNFSEFYVFYLSQHQNPICKGLHYTGTSLFILSLILFVITLNGVWLLAGLIAGYGFAWIGHFVFEHNKPATFKHPIYSLMADFVLFKDFLTTKKK</sequence>
<accession>A0A378JX86</accession>
<evidence type="ECO:0000313" key="3">
    <source>
        <dbReference type="Proteomes" id="UP000054985"/>
    </source>
</evidence>
<proteinExistence type="predicted"/>
<protein>
    <submittedName>
        <fullName evidence="2">Predicted membrane protein</fullName>
    </submittedName>
</protein>
<dbReference type="EMBL" id="UGOG01000001">
    <property type="protein sequence ID" value="STX62637.1"/>
    <property type="molecule type" value="Genomic_DNA"/>
</dbReference>